<proteinExistence type="predicted"/>
<reference evidence="1 2" key="1">
    <citation type="submission" date="2021-02" db="EMBL/GenBank/DDBJ databases">
        <authorList>
            <person name="Vanwijnsberghe S."/>
        </authorList>
    </citation>
    <scope>NUCLEOTIDE SEQUENCE [LARGE SCALE GENOMIC DNA]</scope>
    <source>
        <strain evidence="1 2">R-69776</strain>
    </source>
</reference>
<accession>A0ABM8SPI5</accession>
<dbReference type="EMBL" id="CAJNBH010000023">
    <property type="protein sequence ID" value="CAE6824170.1"/>
    <property type="molecule type" value="Genomic_DNA"/>
</dbReference>
<evidence type="ECO:0000313" key="1">
    <source>
        <dbReference type="EMBL" id="CAE6824170.1"/>
    </source>
</evidence>
<dbReference type="Proteomes" id="UP000673821">
    <property type="component" value="Unassembled WGS sequence"/>
</dbReference>
<dbReference type="RefSeq" id="WP_200660515.1">
    <property type="nucleotide sequence ID" value="NZ_CAJNAW010000045.1"/>
</dbReference>
<keyword evidence="2" id="KW-1185">Reference proteome</keyword>
<protein>
    <submittedName>
        <fullName evidence="1">Uncharacterized protein</fullName>
    </submittedName>
</protein>
<sequence>MQTNDGPCPHFSPLNAMLIIRLISIENDVTCLLCFEGACGRVAPHPCLRESVPIIEAWDLTRILDGRPSQSGTVLKPPEWQFRSMGEGMKVTAISPSFADTGPCIGWTTSPDGPWRDDAVPRRVAGVRATGSMRCATWTPDSMQGAHAEGADQQRAVHETYRTVRAGAPGATTFPRRCVAGVGCAYLFIKPMPLTRTIDSTRMRPGVQAPFNGGVMHRSRL</sequence>
<organism evidence="1 2">
    <name type="scientific">Paraburkholderia nemoris</name>
    <dbReference type="NCBI Taxonomy" id="2793076"/>
    <lineage>
        <taxon>Bacteria</taxon>
        <taxon>Pseudomonadati</taxon>
        <taxon>Pseudomonadota</taxon>
        <taxon>Betaproteobacteria</taxon>
        <taxon>Burkholderiales</taxon>
        <taxon>Burkholderiaceae</taxon>
        <taxon>Paraburkholderia</taxon>
    </lineage>
</organism>
<gene>
    <name evidence="1" type="ORF">R69776_06296</name>
</gene>
<comment type="caution">
    <text evidence="1">The sequence shown here is derived from an EMBL/GenBank/DDBJ whole genome shotgun (WGS) entry which is preliminary data.</text>
</comment>
<name>A0ABM8SPI5_9BURK</name>
<evidence type="ECO:0000313" key="2">
    <source>
        <dbReference type="Proteomes" id="UP000673821"/>
    </source>
</evidence>